<gene>
    <name evidence="5" type="ORF">CLV29_0078</name>
</gene>
<dbReference type="Proteomes" id="UP000295371">
    <property type="component" value="Unassembled WGS sequence"/>
</dbReference>
<dbReference type="PANTHER" id="PTHR43408">
    <property type="entry name" value="FMN REDUCTASE (NADPH)"/>
    <property type="match status" value="1"/>
</dbReference>
<keyword evidence="2" id="KW-0288">FMN</keyword>
<sequence>MKLAVITAGVGSPSATKLLGDRLAEAFVVETGAQVSQVELRHLARDLAGHLVTRVPTPELSAAMEAVAAADAVIAVTPIYNGSFHGLFKLFIDALDQDTLADVPVLLAATGGTVRHSMAIQQTLVPLFFHLRARILPTTVFAATGDWGDAGSELPGRIERAARELADFVDGAPRRSRTDEFAVVPFEELLNR</sequence>
<dbReference type="NCBIfam" id="TIGR04037">
    <property type="entry name" value="LLM_duo_CE1759"/>
    <property type="match status" value="1"/>
</dbReference>
<evidence type="ECO:0000259" key="4">
    <source>
        <dbReference type="Pfam" id="PF03358"/>
    </source>
</evidence>
<reference evidence="5 6" key="1">
    <citation type="submission" date="2019-03" db="EMBL/GenBank/DDBJ databases">
        <title>Genomic Encyclopedia of Archaeal and Bacterial Type Strains, Phase II (KMG-II): from individual species to whole genera.</title>
        <authorList>
            <person name="Goeker M."/>
        </authorList>
    </citation>
    <scope>NUCLEOTIDE SEQUENCE [LARGE SCALE GENOMIC DNA]</scope>
    <source>
        <strain evidence="5 6">DSM 24323</strain>
    </source>
</reference>
<feature type="domain" description="NADPH-dependent FMN reductase-like" evidence="4">
    <location>
        <begin position="1"/>
        <end position="146"/>
    </location>
</feature>
<dbReference type="AlphaFoldDB" id="A0A4R7J587"/>
<dbReference type="SUPFAM" id="SSF52218">
    <property type="entry name" value="Flavoproteins"/>
    <property type="match status" value="1"/>
</dbReference>
<dbReference type="RefSeq" id="WP_208292690.1">
    <property type="nucleotide sequence ID" value="NZ_SOAW01000001.1"/>
</dbReference>
<evidence type="ECO:0000313" key="6">
    <source>
        <dbReference type="Proteomes" id="UP000295371"/>
    </source>
</evidence>
<dbReference type="GO" id="GO:0016491">
    <property type="term" value="F:oxidoreductase activity"/>
    <property type="evidence" value="ECO:0007669"/>
    <property type="project" value="UniProtKB-KW"/>
</dbReference>
<organism evidence="5 6">
    <name type="scientific">Naumannella halotolerans</name>
    <dbReference type="NCBI Taxonomy" id="993414"/>
    <lineage>
        <taxon>Bacteria</taxon>
        <taxon>Bacillati</taxon>
        <taxon>Actinomycetota</taxon>
        <taxon>Actinomycetes</taxon>
        <taxon>Propionibacteriales</taxon>
        <taxon>Propionibacteriaceae</taxon>
        <taxon>Naumannella</taxon>
    </lineage>
</organism>
<keyword evidence="6" id="KW-1185">Reference proteome</keyword>
<dbReference type="InterPro" id="IPR051814">
    <property type="entry name" value="NAD(P)H-dep_FMN_reductase"/>
</dbReference>
<proteinExistence type="predicted"/>
<dbReference type="InterPro" id="IPR023932">
    <property type="entry name" value="CE1759_FMN_reduct"/>
</dbReference>
<evidence type="ECO:0000256" key="1">
    <source>
        <dbReference type="ARBA" id="ARBA00022630"/>
    </source>
</evidence>
<evidence type="ECO:0000256" key="3">
    <source>
        <dbReference type="ARBA" id="ARBA00023002"/>
    </source>
</evidence>
<dbReference type="EMBL" id="SOAW01000001">
    <property type="protein sequence ID" value="TDT32500.1"/>
    <property type="molecule type" value="Genomic_DNA"/>
</dbReference>
<dbReference type="Gene3D" id="3.40.50.360">
    <property type="match status" value="1"/>
</dbReference>
<dbReference type="Pfam" id="PF03358">
    <property type="entry name" value="FMN_red"/>
    <property type="match status" value="1"/>
</dbReference>
<protein>
    <submittedName>
        <fullName evidence="5">FMN reductase</fullName>
    </submittedName>
</protein>
<keyword evidence="1" id="KW-0285">Flavoprotein</keyword>
<dbReference type="PANTHER" id="PTHR43408:SF2">
    <property type="entry name" value="FMN REDUCTASE (NADPH)"/>
    <property type="match status" value="1"/>
</dbReference>
<keyword evidence="3" id="KW-0560">Oxidoreductase</keyword>
<name>A0A4R7J587_9ACTN</name>
<dbReference type="InterPro" id="IPR005025">
    <property type="entry name" value="FMN_Rdtase-like_dom"/>
</dbReference>
<evidence type="ECO:0000313" key="5">
    <source>
        <dbReference type="EMBL" id="TDT32500.1"/>
    </source>
</evidence>
<accession>A0A4R7J587</accession>
<dbReference type="InterPro" id="IPR029039">
    <property type="entry name" value="Flavoprotein-like_sf"/>
</dbReference>
<comment type="caution">
    <text evidence="5">The sequence shown here is derived from an EMBL/GenBank/DDBJ whole genome shotgun (WGS) entry which is preliminary data.</text>
</comment>
<evidence type="ECO:0000256" key="2">
    <source>
        <dbReference type="ARBA" id="ARBA00022643"/>
    </source>
</evidence>